<dbReference type="PATRIC" id="fig|476652.3.peg.2276"/>
<gene>
    <name evidence="2" type="primary">rsxB_6</name>
    <name evidence="2" type="ORF">DEAC_c21970</name>
</gene>
<dbReference type="AlphaFoldDB" id="A0A0J1FQK6"/>
<dbReference type="EMBL" id="LDZY01000007">
    <property type="protein sequence ID" value="KLU65567.1"/>
    <property type="molecule type" value="Genomic_DNA"/>
</dbReference>
<comment type="caution">
    <text evidence="2">The sequence shown here is derived from an EMBL/GenBank/DDBJ whole genome shotgun (WGS) entry which is preliminary data.</text>
</comment>
<dbReference type="PROSITE" id="PS51379">
    <property type="entry name" value="4FE4S_FER_2"/>
    <property type="match status" value="2"/>
</dbReference>
<reference evidence="2 3" key="1">
    <citation type="submission" date="2015-06" db="EMBL/GenBank/DDBJ databases">
        <title>Draft genome of the moderately acidophilic sulfate reducer Candidatus Desulfosporosinus acididurans strain M1.</title>
        <authorList>
            <person name="Poehlein A."/>
            <person name="Petzsch P."/>
            <person name="Johnson B.D."/>
            <person name="Schloemann M."/>
            <person name="Daniel R."/>
            <person name="Muehling M."/>
        </authorList>
    </citation>
    <scope>NUCLEOTIDE SEQUENCE [LARGE SCALE GENOMIC DNA]</scope>
    <source>
        <strain evidence="2 3">M1</strain>
    </source>
</reference>
<dbReference type="STRING" id="476652.DEAC_c21970"/>
<proteinExistence type="predicted"/>
<dbReference type="PANTHER" id="PTHR42895:SF1">
    <property type="entry name" value="IRON-SULFUR CLUSTER PROTEIN"/>
    <property type="match status" value="1"/>
</dbReference>
<feature type="domain" description="4Fe-4S ferredoxin-type" evidence="1">
    <location>
        <begin position="4"/>
        <end position="33"/>
    </location>
</feature>
<dbReference type="PANTHER" id="PTHR42895">
    <property type="entry name" value="IRON-SULFUR CLUSTER-BINDING PROTEIN-RELATED"/>
    <property type="match status" value="1"/>
</dbReference>
<dbReference type="RefSeq" id="WP_047810073.1">
    <property type="nucleotide sequence ID" value="NZ_LDZY01000007.1"/>
</dbReference>
<sequence>MKRKIITINQELCNGCKLCVNACHEGALQLVNGKATLISETYCDGLGDCLPECPTGAITLEERETVEYDEEAVKIHLNSNPKETESSLSSISLSTQCKPSPKAVQSSKVVSPENSQSQLAQWPCQLKLVSIDAPYFDNADILLAADCTAFAYLNIHQQFMLGKVTLIACPKLDNIDYSEKLSEIMKRHSISSITILKMEVPCCGGLVNAANKALANSNKTIPYTVATISTNGLVL</sequence>
<name>A0A0J1FQK6_9FIRM</name>
<accession>A0A0J1FQK6</accession>
<dbReference type="SUPFAM" id="SSF54862">
    <property type="entry name" value="4Fe-4S ferredoxins"/>
    <property type="match status" value="1"/>
</dbReference>
<keyword evidence="3" id="KW-1185">Reference proteome</keyword>
<feature type="domain" description="4Fe-4S ferredoxin-type" evidence="1">
    <location>
        <begin position="34"/>
        <end position="63"/>
    </location>
</feature>
<dbReference type="Pfam" id="PF12838">
    <property type="entry name" value="Fer4_7"/>
    <property type="match status" value="1"/>
</dbReference>
<dbReference type="InterPro" id="IPR017896">
    <property type="entry name" value="4Fe4S_Fe-S-bd"/>
</dbReference>
<evidence type="ECO:0000313" key="3">
    <source>
        <dbReference type="Proteomes" id="UP000036356"/>
    </source>
</evidence>
<organism evidence="2 3">
    <name type="scientific">Desulfosporosinus acididurans</name>
    <dbReference type="NCBI Taxonomy" id="476652"/>
    <lineage>
        <taxon>Bacteria</taxon>
        <taxon>Bacillati</taxon>
        <taxon>Bacillota</taxon>
        <taxon>Clostridia</taxon>
        <taxon>Eubacteriales</taxon>
        <taxon>Desulfitobacteriaceae</taxon>
        <taxon>Desulfosporosinus</taxon>
    </lineage>
</organism>
<protein>
    <submittedName>
        <fullName evidence="2">Electron transport complex subunit RsxB</fullName>
    </submittedName>
</protein>
<evidence type="ECO:0000313" key="2">
    <source>
        <dbReference type="EMBL" id="KLU65567.1"/>
    </source>
</evidence>
<dbReference type="Proteomes" id="UP000036356">
    <property type="component" value="Unassembled WGS sequence"/>
</dbReference>
<evidence type="ECO:0000259" key="1">
    <source>
        <dbReference type="PROSITE" id="PS51379"/>
    </source>
</evidence>
<dbReference type="InterPro" id="IPR052911">
    <property type="entry name" value="Corrinoid_activation_enz"/>
</dbReference>
<dbReference type="Gene3D" id="3.30.70.20">
    <property type="match status" value="1"/>
</dbReference>